<dbReference type="EC" id="2.7.13.3" evidence="2"/>
<gene>
    <name evidence="11" type="ORF">EV186_102801</name>
</gene>
<dbReference type="Pfam" id="PF07730">
    <property type="entry name" value="HisKA_3"/>
    <property type="match status" value="1"/>
</dbReference>
<dbReference type="EMBL" id="SNXZ01000002">
    <property type="protein sequence ID" value="TDQ00935.1"/>
    <property type="molecule type" value="Genomic_DNA"/>
</dbReference>
<name>A0A4R6SGR0_LABRH</name>
<keyword evidence="5" id="KW-0547">Nucleotide-binding</keyword>
<keyword evidence="12" id="KW-1185">Reference proteome</keyword>
<dbReference type="PANTHER" id="PTHR24421:SF10">
    <property type="entry name" value="NITRATE_NITRITE SENSOR PROTEIN NARQ"/>
    <property type="match status" value="1"/>
</dbReference>
<keyword evidence="9" id="KW-0812">Transmembrane</keyword>
<dbReference type="PANTHER" id="PTHR24421">
    <property type="entry name" value="NITRATE/NITRITE SENSOR PROTEIN NARX-RELATED"/>
    <property type="match status" value="1"/>
</dbReference>
<evidence type="ECO:0000259" key="10">
    <source>
        <dbReference type="Pfam" id="PF07730"/>
    </source>
</evidence>
<accession>A0A4R6SGR0</accession>
<evidence type="ECO:0000256" key="5">
    <source>
        <dbReference type="ARBA" id="ARBA00022741"/>
    </source>
</evidence>
<dbReference type="CDD" id="cd16917">
    <property type="entry name" value="HATPase_UhpB-NarQ-NarX-like"/>
    <property type="match status" value="1"/>
</dbReference>
<keyword evidence="4" id="KW-0808">Transferase</keyword>
<feature type="transmembrane region" description="Helical" evidence="9">
    <location>
        <begin position="20"/>
        <end position="41"/>
    </location>
</feature>
<dbReference type="Gene3D" id="1.20.5.1930">
    <property type="match status" value="1"/>
</dbReference>
<dbReference type="InterPro" id="IPR050482">
    <property type="entry name" value="Sensor_HK_TwoCompSys"/>
</dbReference>
<keyword evidence="7" id="KW-0067">ATP-binding</keyword>
<evidence type="ECO:0000256" key="8">
    <source>
        <dbReference type="ARBA" id="ARBA00023012"/>
    </source>
</evidence>
<evidence type="ECO:0000313" key="12">
    <source>
        <dbReference type="Proteomes" id="UP000295444"/>
    </source>
</evidence>
<evidence type="ECO:0000256" key="7">
    <source>
        <dbReference type="ARBA" id="ARBA00022840"/>
    </source>
</evidence>
<keyword evidence="6 11" id="KW-0418">Kinase</keyword>
<keyword evidence="9" id="KW-1133">Transmembrane helix</keyword>
<evidence type="ECO:0000256" key="1">
    <source>
        <dbReference type="ARBA" id="ARBA00000085"/>
    </source>
</evidence>
<comment type="catalytic activity">
    <reaction evidence="1">
        <text>ATP + protein L-histidine = ADP + protein N-phospho-L-histidine.</text>
        <dbReference type="EC" id="2.7.13.3"/>
    </reaction>
</comment>
<evidence type="ECO:0000256" key="9">
    <source>
        <dbReference type="SAM" id="Phobius"/>
    </source>
</evidence>
<feature type="transmembrane region" description="Helical" evidence="9">
    <location>
        <begin position="79"/>
        <end position="102"/>
    </location>
</feature>
<dbReference type="GO" id="GO:0000155">
    <property type="term" value="F:phosphorelay sensor kinase activity"/>
    <property type="evidence" value="ECO:0007669"/>
    <property type="project" value="InterPro"/>
</dbReference>
<sequence length="386" mass="40788">MLSQAKRRIENSCARLGVPYPWWVPAWSTGAGTVLAAAALIQRRDMPIGLLVPAGLLALGPLLIWLVTGRLLAPWMESVLVTAGVVLLMTHPLDLDLAPWMLTVVAGEVAATSPIWVALVVAAMGATVPVVAGVLGTLPAAPVHVVGVLLGLEVGVTLRWQIRALAAERAKRLIERTQAAAEERQRIAREVHDVVGHSLSITLLHVTAARHALQHDGDVDEAIDALAEAERIGRSAMADIRRSVGLLPSNRPNTHALPGIEEIATLVERTRGAGVDVRYVPSGDLSAVEPACGLGLYRIAQESLGNIIRHAPESKAEVRLVVGPRIARLTVRNTLSTVENKRGTSGNGLDGMATRAAQLGAELTVGPRGGDWVIDVTVPLLTVSAP</sequence>
<feature type="transmembrane region" description="Helical" evidence="9">
    <location>
        <begin position="48"/>
        <end position="67"/>
    </location>
</feature>
<dbReference type="InterPro" id="IPR036890">
    <property type="entry name" value="HATPase_C_sf"/>
</dbReference>
<evidence type="ECO:0000256" key="6">
    <source>
        <dbReference type="ARBA" id="ARBA00022777"/>
    </source>
</evidence>
<comment type="caution">
    <text evidence="11">The sequence shown here is derived from an EMBL/GenBank/DDBJ whole genome shotgun (WGS) entry which is preliminary data.</text>
</comment>
<dbReference type="GO" id="GO:0046983">
    <property type="term" value="F:protein dimerization activity"/>
    <property type="evidence" value="ECO:0007669"/>
    <property type="project" value="InterPro"/>
</dbReference>
<dbReference type="Gene3D" id="3.30.565.10">
    <property type="entry name" value="Histidine kinase-like ATPase, C-terminal domain"/>
    <property type="match status" value="1"/>
</dbReference>
<dbReference type="SUPFAM" id="SSF55874">
    <property type="entry name" value="ATPase domain of HSP90 chaperone/DNA topoisomerase II/histidine kinase"/>
    <property type="match status" value="1"/>
</dbReference>
<dbReference type="Proteomes" id="UP000295444">
    <property type="component" value="Unassembled WGS sequence"/>
</dbReference>
<proteinExistence type="predicted"/>
<evidence type="ECO:0000256" key="2">
    <source>
        <dbReference type="ARBA" id="ARBA00012438"/>
    </source>
</evidence>
<evidence type="ECO:0000256" key="4">
    <source>
        <dbReference type="ARBA" id="ARBA00022679"/>
    </source>
</evidence>
<protein>
    <recommendedName>
        <fullName evidence="2">histidine kinase</fullName>
        <ecNumber evidence="2">2.7.13.3</ecNumber>
    </recommendedName>
</protein>
<dbReference type="GO" id="GO:0005524">
    <property type="term" value="F:ATP binding"/>
    <property type="evidence" value="ECO:0007669"/>
    <property type="project" value="UniProtKB-KW"/>
</dbReference>
<dbReference type="InterPro" id="IPR011712">
    <property type="entry name" value="Sig_transdc_His_kin_sub3_dim/P"/>
</dbReference>
<keyword evidence="3" id="KW-0597">Phosphoprotein</keyword>
<keyword evidence="8" id="KW-0902">Two-component regulatory system</keyword>
<reference evidence="11 12" key="1">
    <citation type="submission" date="2019-03" db="EMBL/GenBank/DDBJ databases">
        <title>Genomic Encyclopedia of Type Strains, Phase IV (KMG-IV): sequencing the most valuable type-strain genomes for metagenomic binning, comparative biology and taxonomic classification.</title>
        <authorList>
            <person name="Goeker M."/>
        </authorList>
    </citation>
    <scope>NUCLEOTIDE SEQUENCE [LARGE SCALE GENOMIC DNA]</scope>
    <source>
        <strain evidence="11 12">DSM 45361</strain>
    </source>
</reference>
<keyword evidence="9" id="KW-0472">Membrane</keyword>
<feature type="domain" description="Signal transduction histidine kinase subgroup 3 dimerisation and phosphoacceptor" evidence="10">
    <location>
        <begin position="183"/>
        <end position="247"/>
    </location>
</feature>
<organism evidence="11 12">
    <name type="scientific">Labedaea rhizosphaerae</name>
    <dbReference type="NCBI Taxonomy" id="598644"/>
    <lineage>
        <taxon>Bacteria</taxon>
        <taxon>Bacillati</taxon>
        <taxon>Actinomycetota</taxon>
        <taxon>Actinomycetes</taxon>
        <taxon>Pseudonocardiales</taxon>
        <taxon>Pseudonocardiaceae</taxon>
        <taxon>Labedaea</taxon>
    </lineage>
</organism>
<feature type="transmembrane region" description="Helical" evidence="9">
    <location>
        <begin position="114"/>
        <end position="135"/>
    </location>
</feature>
<dbReference type="AlphaFoldDB" id="A0A4R6SGR0"/>
<feature type="transmembrane region" description="Helical" evidence="9">
    <location>
        <begin position="141"/>
        <end position="162"/>
    </location>
</feature>
<evidence type="ECO:0000256" key="3">
    <source>
        <dbReference type="ARBA" id="ARBA00022553"/>
    </source>
</evidence>
<evidence type="ECO:0000313" key="11">
    <source>
        <dbReference type="EMBL" id="TDQ00935.1"/>
    </source>
</evidence>
<dbReference type="GO" id="GO:0016020">
    <property type="term" value="C:membrane"/>
    <property type="evidence" value="ECO:0007669"/>
    <property type="project" value="InterPro"/>
</dbReference>